<feature type="binding site" evidence="5">
    <location>
        <position position="36"/>
    </location>
    <ligand>
        <name>Mn(2+)</name>
        <dbReference type="ChEBI" id="CHEBI:29035"/>
    </ligand>
</feature>
<dbReference type="PANTHER" id="PTHR42769">
    <property type="entry name" value="SUPEROXIDE DISMUTASE"/>
    <property type="match status" value="1"/>
</dbReference>
<feature type="binding site" evidence="5">
    <location>
        <position position="171"/>
    </location>
    <ligand>
        <name>Mn(2+)</name>
        <dbReference type="ChEBI" id="CHEBI:29035"/>
    </ligand>
</feature>
<evidence type="ECO:0000256" key="3">
    <source>
        <dbReference type="ARBA" id="ARBA00022723"/>
    </source>
</evidence>
<keyword evidence="3 5" id="KW-0479">Metal-binding</keyword>
<dbReference type="PRINTS" id="PR01703">
    <property type="entry name" value="MNSODISMTASE"/>
</dbReference>
<keyword evidence="4 6" id="KW-0560">Oxidoreductase</keyword>
<dbReference type="InterPro" id="IPR036314">
    <property type="entry name" value="SOD_C_sf"/>
</dbReference>
<accession>A0A7S4C7W2</accession>
<organism evidence="9">
    <name type="scientific">Eutreptiella gymnastica</name>
    <dbReference type="NCBI Taxonomy" id="73025"/>
    <lineage>
        <taxon>Eukaryota</taxon>
        <taxon>Discoba</taxon>
        <taxon>Euglenozoa</taxon>
        <taxon>Euglenida</taxon>
        <taxon>Spirocuta</taxon>
        <taxon>Euglenophyceae</taxon>
        <taxon>Eutreptiales</taxon>
        <taxon>Eutreptiaceae</taxon>
        <taxon>Eutreptiella</taxon>
    </lineage>
</organism>
<dbReference type="SUPFAM" id="SSF46609">
    <property type="entry name" value="Fe,Mn superoxide dismutase (SOD), N-terminal domain"/>
    <property type="match status" value="1"/>
</dbReference>
<dbReference type="InterPro" id="IPR001189">
    <property type="entry name" value="Mn/Fe_SOD"/>
</dbReference>
<dbReference type="Gene3D" id="3.55.40.20">
    <property type="entry name" value="Iron/manganese superoxide dismutase, C-terminal domain"/>
    <property type="match status" value="1"/>
</dbReference>
<feature type="domain" description="Manganese/iron superoxide dismutase N-terminal" evidence="7">
    <location>
        <begin position="10"/>
        <end position="96"/>
    </location>
</feature>
<dbReference type="PROSITE" id="PS00088">
    <property type="entry name" value="SOD_MN"/>
    <property type="match status" value="1"/>
</dbReference>
<protein>
    <recommendedName>
        <fullName evidence="2 6">Superoxide dismutase</fullName>
        <ecNumber evidence="2 6">1.15.1.1</ecNumber>
    </recommendedName>
</protein>
<comment type="similarity">
    <text evidence="1 6">Belongs to the iron/manganese superoxide dismutase family.</text>
</comment>
<name>A0A7S4C7W2_9EUGL</name>
<dbReference type="EC" id="1.15.1.1" evidence="2 6"/>
<dbReference type="Gene3D" id="1.10.287.990">
    <property type="entry name" value="Fe,Mn superoxide dismutase (SOD) domain"/>
    <property type="match status" value="1"/>
</dbReference>
<comment type="function">
    <text evidence="6">Destroys radicals which are normally produced within the cells and which are toxic to biological systems.</text>
</comment>
<dbReference type="SUPFAM" id="SSF54719">
    <property type="entry name" value="Fe,Mn superoxide dismutase (SOD), C-terminal domain"/>
    <property type="match status" value="1"/>
</dbReference>
<feature type="binding site" evidence="5">
    <location>
        <position position="175"/>
    </location>
    <ligand>
        <name>Mn(2+)</name>
        <dbReference type="ChEBI" id="CHEBI:29035"/>
    </ligand>
</feature>
<evidence type="ECO:0000256" key="4">
    <source>
        <dbReference type="ARBA" id="ARBA00023002"/>
    </source>
</evidence>
<dbReference type="Pfam" id="PF02777">
    <property type="entry name" value="Sod_Fe_C"/>
    <property type="match status" value="1"/>
</dbReference>
<feature type="domain" description="Manganese/iron superoxide dismutase C-terminal" evidence="8">
    <location>
        <begin position="106"/>
        <end position="203"/>
    </location>
</feature>
<dbReference type="PANTHER" id="PTHR42769:SF3">
    <property type="entry name" value="SUPEROXIDE DISMUTASE [FE] 2, CHLOROPLASTIC"/>
    <property type="match status" value="1"/>
</dbReference>
<evidence type="ECO:0000256" key="5">
    <source>
        <dbReference type="PIRSR" id="PIRSR000349-1"/>
    </source>
</evidence>
<dbReference type="GO" id="GO:0046872">
    <property type="term" value="F:metal ion binding"/>
    <property type="evidence" value="ECO:0007669"/>
    <property type="project" value="UniProtKB-KW"/>
</dbReference>
<evidence type="ECO:0000256" key="2">
    <source>
        <dbReference type="ARBA" id="ARBA00012682"/>
    </source>
</evidence>
<gene>
    <name evidence="9" type="ORF">EGYM00163_LOCUS762</name>
</gene>
<feature type="binding site" evidence="5">
    <location>
        <position position="89"/>
    </location>
    <ligand>
        <name>Mn(2+)</name>
        <dbReference type="ChEBI" id="CHEBI:29035"/>
    </ligand>
</feature>
<dbReference type="InterPro" id="IPR036324">
    <property type="entry name" value="Mn/Fe_SOD_N_sf"/>
</dbReference>
<sequence>MFRRSLLRVQHALPTLAYPVADGIPPVISAKQLDLHYNKHHNAYVVKLNGFCDADPSLKNKSLEEIIQISAADAAKKGVFNNAAQHFNHSFYWNCLKPNGSAMPPALEAKISQTFGSVEDFQKKFAESAMGNFGSGWTWLCQAADGSLEIVNTSNAAVPITDGYTPLLTCDVWEHAYYVDYLNRRDSYLESFWKIVNWDFVTSNLK</sequence>
<dbReference type="PIRSF" id="PIRSF000349">
    <property type="entry name" value="SODismutase"/>
    <property type="match status" value="1"/>
</dbReference>
<dbReference type="Pfam" id="PF00081">
    <property type="entry name" value="Sod_Fe_N"/>
    <property type="match status" value="1"/>
</dbReference>
<evidence type="ECO:0000259" key="7">
    <source>
        <dbReference type="Pfam" id="PF00081"/>
    </source>
</evidence>
<dbReference type="InterPro" id="IPR019832">
    <property type="entry name" value="Mn/Fe_SOD_C"/>
</dbReference>
<reference evidence="9" key="1">
    <citation type="submission" date="2021-01" db="EMBL/GenBank/DDBJ databases">
        <authorList>
            <person name="Corre E."/>
            <person name="Pelletier E."/>
            <person name="Niang G."/>
            <person name="Scheremetjew M."/>
            <person name="Finn R."/>
            <person name="Kale V."/>
            <person name="Holt S."/>
            <person name="Cochrane G."/>
            <person name="Meng A."/>
            <person name="Brown T."/>
            <person name="Cohen L."/>
        </authorList>
    </citation>
    <scope>NUCLEOTIDE SEQUENCE</scope>
    <source>
        <strain evidence="9">CCMP1594</strain>
    </source>
</reference>
<dbReference type="GO" id="GO:0004784">
    <property type="term" value="F:superoxide dismutase activity"/>
    <property type="evidence" value="ECO:0007669"/>
    <property type="project" value="UniProtKB-EC"/>
</dbReference>
<dbReference type="EMBL" id="HBJA01002490">
    <property type="protein sequence ID" value="CAE0789648.1"/>
    <property type="molecule type" value="Transcribed_RNA"/>
</dbReference>
<evidence type="ECO:0000259" key="8">
    <source>
        <dbReference type="Pfam" id="PF02777"/>
    </source>
</evidence>
<dbReference type="InterPro" id="IPR019831">
    <property type="entry name" value="Mn/Fe_SOD_N"/>
</dbReference>
<dbReference type="AlphaFoldDB" id="A0A7S4C7W2"/>
<dbReference type="InterPro" id="IPR019833">
    <property type="entry name" value="Mn/Fe_SOD_BS"/>
</dbReference>
<evidence type="ECO:0000256" key="6">
    <source>
        <dbReference type="RuleBase" id="RU000414"/>
    </source>
</evidence>
<proteinExistence type="inferred from homology"/>
<comment type="catalytic activity">
    <reaction evidence="6">
        <text>2 superoxide + 2 H(+) = H2O2 + O2</text>
        <dbReference type="Rhea" id="RHEA:20696"/>
        <dbReference type="ChEBI" id="CHEBI:15378"/>
        <dbReference type="ChEBI" id="CHEBI:15379"/>
        <dbReference type="ChEBI" id="CHEBI:16240"/>
        <dbReference type="ChEBI" id="CHEBI:18421"/>
        <dbReference type="EC" id="1.15.1.1"/>
    </reaction>
</comment>
<evidence type="ECO:0000313" key="9">
    <source>
        <dbReference type="EMBL" id="CAE0789648.1"/>
    </source>
</evidence>
<evidence type="ECO:0000256" key="1">
    <source>
        <dbReference type="ARBA" id="ARBA00008714"/>
    </source>
</evidence>